<dbReference type="PANTHER" id="PTHR33321">
    <property type="match status" value="1"/>
</dbReference>
<organism evidence="2 3">
    <name type="scientific">Carpinus fangiana</name>
    <dbReference type="NCBI Taxonomy" id="176857"/>
    <lineage>
        <taxon>Eukaryota</taxon>
        <taxon>Viridiplantae</taxon>
        <taxon>Streptophyta</taxon>
        <taxon>Embryophyta</taxon>
        <taxon>Tracheophyta</taxon>
        <taxon>Spermatophyta</taxon>
        <taxon>Magnoliopsida</taxon>
        <taxon>eudicotyledons</taxon>
        <taxon>Gunneridae</taxon>
        <taxon>Pentapetalae</taxon>
        <taxon>rosids</taxon>
        <taxon>fabids</taxon>
        <taxon>Fagales</taxon>
        <taxon>Betulaceae</taxon>
        <taxon>Carpinus</taxon>
    </lineage>
</organism>
<proteinExistence type="predicted"/>
<comment type="caution">
    <text evidence="2">The sequence shown here is derived from an EMBL/GenBank/DDBJ whole genome shotgun (WGS) entry which is preliminary data.</text>
</comment>
<evidence type="ECO:0000313" key="2">
    <source>
        <dbReference type="EMBL" id="KAB8337297.1"/>
    </source>
</evidence>
<evidence type="ECO:0000313" key="3">
    <source>
        <dbReference type="Proteomes" id="UP000327013"/>
    </source>
</evidence>
<gene>
    <name evidence="2" type="ORF">FH972_021598</name>
</gene>
<dbReference type="OrthoDB" id="891726at2759"/>
<dbReference type="AlphaFoldDB" id="A0A5N6KRX7"/>
<sequence>MAPVSPVPKRPVSHPKPRLRLHNNSLEDEGSVLFVSTFHSPRELLVSAIEEVLATLYPSWYSKPHLSESTSATDDADSPVAPWPEVRSITLVIDDGYDGVAYTSGIPIDDSHKEIHLSTTYVHHQQPSGRLQEEIYGVIVHEMVHCWQHSCDGIPGGLIEGVADFVRLKAGLSPPHWKKEHSGKWDGGYQHTAYFLEWLESKYGAGSVEKLNAHIGQIRQKAHTYDEKRFWEGLFGREVGGLWKDYGESLKN</sequence>
<dbReference type="Pfam" id="PF04450">
    <property type="entry name" value="BSP"/>
    <property type="match status" value="1"/>
</dbReference>
<reference evidence="2 3" key="1">
    <citation type="submission" date="2019-06" db="EMBL/GenBank/DDBJ databases">
        <title>A chromosomal-level reference genome of Carpinus fangiana (Coryloideae, Betulaceae).</title>
        <authorList>
            <person name="Yang X."/>
            <person name="Wang Z."/>
            <person name="Zhang L."/>
            <person name="Hao G."/>
            <person name="Liu J."/>
            <person name="Yang Y."/>
        </authorList>
    </citation>
    <scope>NUCLEOTIDE SEQUENCE [LARGE SCALE GENOMIC DNA]</scope>
    <source>
        <strain evidence="2">Cfa_2016G</strain>
        <tissue evidence="2">Leaf</tissue>
    </source>
</reference>
<feature type="region of interest" description="Disordered" evidence="1">
    <location>
        <begin position="1"/>
        <end position="22"/>
    </location>
</feature>
<dbReference type="InterPro" id="IPR007541">
    <property type="entry name" value="Uncharacterised_BSP"/>
</dbReference>
<dbReference type="EMBL" id="VIBQ01000009">
    <property type="protein sequence ID" value="KAB8337297.1"/>
    <property type="molecule type" value="Genomic_DNA"/>
</dbReference>
<protein>
    <submittedName>
        <fullName evidence="2">Uncharacterized protein</fullName>
    </submittedName>
</protein>
<keyword evidence="3" id="KW-1185">Reference proteome</keyword>
<feature type="compositionally biased region" description="Basic residues" evidence="1">
    <location>
        <begin position="11"/>
        <end position="21"/>
    </location>
</feature>
<dbReference type="Proteomes" id="UP000327013">
    <property type="component" value="Unassembled WGS sequence"/>
</dbReference>
<accession>A0A5N6KRX7</accession>
<name>A0A5N6KRX7_9ROSI</name>
<evidence type="ECO:0000256" key="1">
    <source>
        <dbReference type="SAM" id="MobiDB-lite"/>
    </source>
</evidence>
<dbReference type="PANTHER" id="PTHR33321:SF12">
    <property type="entry name" value="PLANT BASIC SECRETORY PROTEIN (BSP) FAMILY PROTEIN"/>
    <property type="match status" value="1"/>
</dbReference>